<feature type="transmembrane region" description="Helical" evidence="1">
    <location>
        <begin position="58"/>
        <end position="79"/>
    </location>
</feature>
<keyword evidence="1" id="KW-0472">Membrane</keyword>
<dbReference type="Proteomes" id="UP001279660">
    <property type="component" value="Unassembled WGS sequence"/>
</dbReference>
<feature type="transmembrane region" description="Helical" evidence="1">
    <location>
        <begin position="184"/>
        <end position="207"/>
    </location>
</feature>
<sequence>MNTDELIDSLSADVTPVATHAVERRLSVAVATGAAATAMLVVFGLGVRHDLASAMHGYAVWMKWAYTLSCGVIALFATYHLARPEATRSRSLWLLLIPVGLLGLVAVVEFAAAPPSHWLAMWLGDSWQRCSMRVLVLAMPILVALIWAFRRFAPTQLRLTGAAAGFAAGGFAALLYSFRCDETGAAFVLTWYTLGMVAAAAFGALIGPRLLRW</sequence>
<proteinExistence type="predicted"/>
<feature type="transmembrane region" description="Helical" evidence="1">
    <location>
        <begin position="132"/>
        <end position="149"/>
    </location>
</feature>
<reference evidence="2 3" key="1">
    <citation type="submission" date="2023-11" db="EMBL/GenBank/DDBJ databases">
        <title>MicrobeMod: A computational toolkit for identifying prokaryotic methylation and restriction-modification with nanopore sequencing.</title>
        <authorList>
            <person name="Crits-Christoph A."/>
            <person name="Kang S.C."/>
            <person name="Lee H."/>
            <person name="Ostrov N."/>
        </authorList>
    </citation>
    <scope>NUCLEOTIDE SEQUENCE [LARGE SCALE GENOMIC DNA]</scope>
    <source>
        <strain evidence="2 3">ATCC 14820</strain>
    </source>
</reference>
<feature type="transmembrane region" description="Helical" evidence="1">
    <location>
        <begin position="26"/>
        <end position="46"/>
    </location>
</feature>
<evidence type="ECO:0000256" key="1">
    <source>
        <dbReference type="SAM" id="Phobius"/>
    </source>
</evidence>
<keyword evidence="1" id="KW-0812">Transmembrane</keyword>
<evidence type="ECO:0000313" key="2">
    <source>
        <dbReference type="EMBL" id="MDX5984371.1"/>
    </source>
</evidence>
<accession>A0ABU4PJM6</accession>
<name>A0ABU4PJM6_9SPHN</name>
<feature type="transmembrane region" description="Helical" evidence="1">
    <location>
        <begin position="161"/>
        <end position="178"/>
    </location>
</feature>
<gene>
    <name evidence="2" type="ORF">SIL82_08860</name>
</gene>
<comment type="caution">
    <text evidence="2">The sequence shown here is derived from an EMBL/GenBank/DDBJ whole genome shotgun (WGS) entry which is preliminary data.</text>
</comment>
<feature type="transmembrane region" description="Helical" evidence="1">
    <location>
        <begin position="91"/>
        <end position="112"/>
    </location>
</feature>
<dbReference type="InterPro" id="IPR009495">
    <property type="entry name" value="NrsF"/>
</dbReference>
<dbReference type="EMBL" id="JAWXXV010000001">
    <property type="protein sequence ID" value="MDX5984371.1"/>
    <property type="molecule type" value="Genomic_DNA"/>
</dbReference>
<dbReference type="Pfam" id="PF06532">
    <property type="entry name" value="NrsF"/>
    <property type="match status" value="1"/>
</dbReference>
<organism evidence="2 3">
    <name type="scientific">Sphingomonas echinoides</name>
    <dbReference type="NCBI Taxonomy" id="59803"/>
    <lineage>
        <taxon>Bacteria</taxon>
        <taxon>Pseudomonadati</taxon>
        <taxon>Pseudomonadota</taxon>
        <taxon>Alphaproteobacteria</taxon>
        <taxon>Sphingomonadales</taxon>
        <taxon>Sphingomonadaceae</taxon>
        <taxon>Sphingomonas</taxon>
    </lineage>
</organism>
<keyword evidence="3" id="KW-1185">Reference proteome</keyword>
<protein>
    <submittedName>
        <fullName evidence="2">DUF1109 domain-containing protein</fullName>
    </submittedName>
</protein>
<dbReference type="RefSeq" id="WP_010403424.1">
    <property type="nucleotide sequence ID" value="NZ_JAWXXV010000001.1"/>
</dbReference>
<evidence type="ECO:0000313" key="3">
    <source>
        <dbReference type="Proteomes" id="UP001279660"/>
    </source>
</evidence>
<keyword evidence="1" id="KW-1133">Transmembrane helix</keyword>